<feature type="domain" description="GH18" evidence="6">
    <location>
        <begin position="31"/>
        <end position="308"/>
    </location>
</feature>
<reference evidence="8" key="1">
    <citation type="journal article" date="2019" name="Nat. Commun.">
        <title>The genome of broomcorn millet.</title>
        <authorList>
            <person name="Zou C."/>
            <person name="Miki D."/>
            <person name="Li D."/>
            <person name="Tang Q."/>
            <person name="Xiao L."/>
            <person name="Rajput S."/>
            <person name="Deng P."/>
            <person name="Jia W."/>
            <person name="Huang R."/>
            <person name="Zhang M."/>
            <person name="Sun Y."/>
            <person name="Hu J."/>
            <person name="Fu X."/>
            <person name="Schnable P.S."/>
            <person name="Li F."/>
            <person name="Zhang H."/>
            <person name="Feng B."/>
            <person name="Zhu X."/>
            <person name="Liu R."/>
            <person name="Schnable J.C."/>
            <person name="Zhu J.-K."/>
            <person name="Zhang H."/>
        </authorList>
    </citation>
    <scope>NUCLEOTIDE SEQUENCE [LARGE SCALE GENOMIC DNA]</scope>
</reference>
<evidence type="ECO:0000256" key="2">
    <source>
        <dbReference type="ARBA" id="ARBA00023295"/>
    </source>
</evidence>
<dbReference type="EMBL" id="PQIB02000005">
    <property type="protein sequence ID" value="RLN19429.1"/>
    <property type="molecule type" value="Genomic_DNA"/>
</dbReference>
<feature type="signal peptide" evidence="5">
    <location>
        <begin position="1"/>
        <end position="27"/>
    </location>
</feature>
<keyword evidence="8" id="KW-1185">Reference proteome</keyword>
<evidence type="ECO:0000313" key="7">
    <source>
        <dbReference type="EMBL" id="RLN19429.1"/>
    </source>
</evidence>
<dbReference type="PROSITE" id="PS01095">
    <property type="entry name" value="GH18_1"/>
    <property type="match status" value="1"/>
</dbReference>
<dbReference type="GO" id="GO:0005975">
    <property type="term" value="P:carbohydrate metabolic process"/>
    <property type="evidence" value="ECO:0007669"/>
    <property type="project" value="InterPro"/>
</dbReference>
<dbReference type="OrthoDB" id="3012298at2759"/>
<dbReference type="PANTHER" id="PTHR46476">
    <property type="entry name" value="CHITINASE 2-LIKE"/>
    <property type="match status" value="1"/>
</dbReference>
<dbReference type="AlphaFoldDB" id="A0A3L6SFZ2"/>
<comment type="similarity">
    <text evidence="4">Belongs to the glycosyl hydrolase 18 family.</text>
</comment>
<dbReference type="PROSITE" id="PS51910">
    <property type="entry name" value="GH18_2"/>
    <property type="match status" value="1"/>
</dbReference>
<evidence type="ECO:0000256" key="5">
    <source>
        <dbReference type="SAM" id="SignalP"/>
    </source>
</evidence>
<dbReference type="CDD" id="cd06544">
    <property type="entry name" value="GH18_narbonin"/>
    <property type="match status" value="1"/>
</dbReference>
<evidence type="ECO:0000256" key="3">
    <source>
        <dbReference type="RuleBase" id="RU000489"/>
    </source>
</evidence>
<dbReference type="InterPro" id="IPR001223">
    <property type="entry name" value="Glyco_hydro18_cat"/>
</dbReference>
<dbReference type="Proteomes" id="UP000275267">
    <property type="component" value="Unassembled WGS sequence"/>
</dbReference>
<evidence type="ECO:0000259" key="6">
    <source>
        <dbReference type="PROSITE" id="PS51910"/>
    </source>
</evidence>
<dbReference type="Pfam" id="PF00704">
    <property type="entry name" value="Glyco_hydro_18"/>
    <property type="match status" value="1"/>
</dbReference>
<dbReference type="GO" id="GO:0004553">
    <property type="term" value="F:hydrolase activity, hydrolyzing O-glycosyl compounds"/>
    <property type="evidence" value="ECO:0007669"/>
    <property type="project" value="InterPro"/>
</dbReference>
<evidence type="ECO:0000313" key="8">
    <source>
        <dbReference type="Proteomes" id="UP000275267"/>
    </source>
</evidence>
<gene>
    <name evidence="7" type="ORF">C2845_PM02G12860</name>
</gene>
<organism evidence="7 8">
    <name type="scientific">Panicum miliaceum</name>
    <name type="common">Proso millet</name>
    <name type="synonym">Broomcorn millet</name>
    <dbReference type="NCBI Taxonomy" id="4540"/>
    <lineage>
        <taxon>Eukaryota</taxon>
        <taxon>Viridiplantae</taxon>
        <taxon>Streptophyta</taxon>
        <taxon>Embryophyta</taxon>
        <taxon>Tracheophyta</taxon>
        <taxon>Spermatophyta</taxon>
        <taxon>Magnoliopsida</taxon>
        <taxon>Liliopsida</taxon>
        <taxon>Poales</taxon>
        <taxon>Poaceae</taxon>
        <taxon>PACMAD clade</taxon>
        <taxon>Panicoideae</taxon>
        <taxon>Panicodae</taxon>
        <taxon>Paniceae</taxon>
        <taxon>Panicinae</taxon>
        <taxon>Panicum</taxon>
        <taxon>Panicum sect. Panicum</taxon>
    </lineage>
</organism>
<name>A0A3L6SFZ2_PANMI</name>
<keyword evidence="1 3" id="KW-0378">Hydrolase</keyword>
<dbReference type="InterPro" id="IPR001579">
    <property type="entry name" value="Glyco_hydro_18_chit_AS"/>
</dbReference>
<keyword evidence="5" id="KW-0732">Signal</keyword>
<evidence type="ECO:0000256" key="1">
    <source>
        <dbReference type="ARBA" id="ARBA00022801"/>
    </source>
</evidence>
<proteinExistence type="inferred from homology"/>
<sequence>MAMGSPKLIPAVLLPALLALHAPMATAANSNLFREYIGAIFNGVQLSDVPINPNVQFDFILAFAIDYTTATDPPTPTNGQFNIFWQDSVLTPSAVAAIKQSNPNVRVAVSLGGATVRSSPVFFNITSVDSWVQNAIASLTGMIQQYDLDGIDIDYEQFQADPATFAECVGRLVATLKSNGVIRFASIAPFDDAEVQSHYQALWASYGSVIDYINFQFYAYDSSTTADQYVNHFNDQIANYPGGNILASFSTEPTATSVSIDTALSACQALQSQGKLYGIFIWVADYSNRQGFKYETQAQALLANATSQ</sequence>
<dbReference type="Gene3D" id="3.20.20.80">
    <property type="entry name" value="Glycosidases"/>
    <property type="match status" value="1"/>
</dbReference>
<protein>
    <submittedName>
        <fullName evidence="7">Chitinase 2-like</fullName>
    </submittedName>
</protein>
<keyword evidence="2 3" id="KW-0326">Glycosidase</keyword>
<dbReference type="PRINTS" id="PR00551">
    <property type="entry name" value="2SGLOBULIN"/>
</dbReference>
<feature type="chain" id="PRO_5018248935" evidence="5">
    <location>
        <begin position="28"/>
        <end position="308"/>
    </location>
</feature>
<dbReference type="InterPro" id="IPR017853">
    <property type="entry name" value="GH"/>
</dbReference>
<evidence type="ECO:0000256" key="4">
    <source>
        <dbReference type="RuleBase" id="RU004453"/>
    </source>
</evidence>
<dbReference type="SUPFAM" id="SSF51445">
    <property type="entry name" value="(Trans)glycosidases"/>
    <property type="match status" value="1"/>
</dbReference>
<dbReference type="InterPro" id="IPR000677">
    <property type="entry name" value="Chitinase-like"/>
</dbReference>
<comment type="caution">
    <text evidence="7">The sequence shown here is derived from an EMBL/GenBank/DDBJ whole genome shotgun (WGS) entry which is preliminary data.</text>
</comment>
<dbReference type="STRING" id="4540.A0A3L6SFZ2"/>
<dbReference type="PANTHER" id="PTHR46476:SF11">
    <property type="entry name" value="GH18 DOMAIN-CONTAINING PROTEIN"/>
    <property type="match status" value="1"/>
</dbReference>
<accession>A0A3L6SFZ2</accession>